<gene>
    <name evidence="4" type="ORF">TKK_016283</name>
</gene>
<accession>A0ABD2W6L5</accession>
<dbReference type="PROSITE" id="PS50088">
    <property type="entry name" value="ANK_REPEAT"/>
    <property type="match status" value="1"/>
</dbReference>
<sequence length="493" mass="58078">MSLERLRSLRENVNWKWKHKRYRLLDRIYSLIENWRGLLPRLQDVFLRKEIDWLLQADVRNRNIDKRGKLVEFAIKIGYKDEMRPRVDAETGRIVTRRTTPLHHAARRRVSRDIFLQLFQIYDRFDVSYRDEFGRTHFYVAYEFDCHEIVTKFLELREVRRTPSAGVNYRAEYPRLHLALFEGRADEAERLLREGADPNLANERGLTPLHVICKRESEGDGSLIQRFFEVVGEMRKTVRVDAKDGLGYTALHYAVANFMPITVDALADRGADLADFVFPTEAFVMNYAESSRACTYAKAHLKALFDALQVLDRLVVRHYDLEQNDTLYLMEVFAKHEHPLVDSRTGDIFYQNIVHLISAPLMHAIGRPMLVLEPSLARKILGTRESLDASWRQLPSIRSHRLTLYDCLRLPTWRLRQLFVEFRSSHGLAGCDSMSITLMCERARRRFFRRWAEFFLFHWDQWMPMVCCEKIIEHLSDADLLNVGRAATGQYYD</sequence>
<dbReference type="PANTHER" id="PTHR24198">
    <property type="entry name" value="ANKYRIN REPEAT AND PROTEIN KINASE DOMAIN-CONTAINING PROTEIN"/>
    <property type="match status" value="1"/>
</dbReference>
<dbReference type="InterPro" id="IPR002110">
    <property type="entry name" value="Ankyrin_rpt"/>
</dbReference>
<name>A0ABD2W6L5_9HYME</name>
<dbReference type="SUPFAM" id="SSF48403">
    <property type="entry name" value="Ankyrin repeat"/>
    <property type="match status" value="1"/>
</dbReference>
<dbReference type="SMART" id="SM00248">
    <property type="entry name" value="ANK"/>
    <property type="match status" value="5"/>
</dbReference>
<evidence type="ECO:0000313" key="5">
    <source>
        <dbReference type="Proteomes" id="UP001627154"/>
    </source>
</evidence>
<keyword evidence="2 3" id="KW-0040">ANK repeat</keyword>
<dbReference type="EMBL" id="JBJJXI010000129">
    <property type="protein sequence ID" value="KAL3388563.1"/>
    <property type="molecule type" value="Genomic_DNA"/>
</dbReference>
<dbReference type="AlphaFoldDB" id="A0ABD2W6L5"/>
<dbReference type="Proteomes" id="UP001627154">
    <property type="component" value="Unassembled WGS sequence"/>
</dbReference>
<protein>
    <submittedName>
        <fullName evidence="4">Uncharacterized protein</fullName>
    </submittedName>
</protein>
<evidence type="ECO:0000256" key="3">
    <source>
        <dbReference type="PROSITE-ProRule" id="PRU00023"/>
    </source>
</evidence>
<comment type="caution">
    <text evidence="4">The sequence shown here is derived from an EMBL/GenBank/DDBJ whole genome shotgun (WGS) entry which is preliminary data.</text>
</comment>
<reference evidence="4 5" key="1">
    <citation type="journal article" date="2024" name="bioRxiv">
        <title>A reference genome for Trichogramma kaykai: A tiny desert-dwelling parasitoid wasp with competing sex-ratio distorters.</title>
        <authorList>
            <person name="Culotta J."/>
            <person name="Lindsey A.R."/>
        </authorList>
    </citation>
    <scope>NUCLEOTIDE SEQUENCE [LARGE SCALE GENOMIC DNA]</scope>
    <source>
        <strain evidence="4 5">KSX58</strain>
    </source>
</reference>
<evidence type="ECO:0000256" key="1">
    <source>
        <dbReference type="ARBA" id="ARBA00022737"/>
    </source>
</evidence>
<dbReference type="InterPro" id="IPR036770">
    <property type="entry name" value="Ankyrin_rpt-contain_sf"/>
</dbReference>
<evidence type="ECO:0000313" key="4">
    <source>
        <dbReference type="EMBL" id="KAL3388563.1"/>
    </source>
</evidence>
<feature type="repeat" description="ANK" evidence="3">
    <location>
        <begin position="176"/>
        <end position="203"/>
    </location>
</feature>
<organism evidence="4 5">
    <name type="scientific">Trichogramma kaykai</name>
    <dbReference type="NCBI Taxonomy" id="54128"/>
    <lineage>
        <taxon>Eukaryota</taxon>
        <taxon>Metazoa</taxon>
        <taxon>Ecdysozoa</taxon>
        <taxon>Arthropoda</taxon>
        <taxon>Hexapoda</taxon>
        <taxon>Insecta</taxon>
        <taxon>Pterygota</taxon>
        <taxon>Neoptera</taxon>
        <taxon>Endopterygota</taxon>
        <taxon>Hymenoptera</taxon>
        <taxon>Apocrita</taxon>
        <taxon>Proctotrupomorpha</taxon>
        <taxon>Chalcidoidea</taxon>
        <taxon>Trichogrammatidae</taxon>
        <taxon>Trichogramma</taxon>
    </lineage>
</organism>
<keyword evidence="1" id="KW-0677">Repeat</keyword>
<dbReference type="PANTHER" id="PTHR24198:SF190">
    <property type="entry name" value="DYNEIN HEAVY CHAIN 12, AXONEMAL-LIKE"/>
    <property type="match status" value="1"/>
</dbReference>
<proteinExistence type="predicted"/>
<dbReference type="Gene3D" id="1.25.40.20">
    <property type="entry name" value="Ankyrin repeat-containing domain"/>
    <property type="match status" value="1"/>
</dbReference>
<dbReference type="Pfam" id="PF12796">
    <property type="entry name" value="Ank_2"/>
    <property type="match status" value="1"/>
</dbReference>
<evidence type="ECO:0000256" key="2">
    <source>
        <dbReference type="ARBA" id="ARBA00023043"/>
    </source>
</evidence>
<keyword evidence="5" id="KW-1185">Reference proteome</keyword>